<name>A0A5P9Q831_9MICO</name>
<keyword evidence="2" id="KW-1185">Reference proteome</keyword>
<evidence type="ECO:0000313" key="1">
    <source>
        <dbReference type="EMBL" id="QFU97270.1"/>
    </source>
</evidence>
<gene>
    <name evidence="1" type="ORF">KDY119_00764</name>
</gene>
<proteinExistence type="predicted"/>
<sequence length="142" mass="15907">MDEITREIDTWALAHAAGVVRERHEPSRSATVETAQTYLDGMTTGEHIGEIKGYRNGHRDGYDLGHADGYRKALADVERDDLAWRAAVNQGIAARAGEPSHAELQERRKVRRTPDVAVPYPGAAELTRRRQVHRALDRLTND</sequence>
<evidence type="ECO:0008006" key="3">
    <source>
        <dbReference type="Google" id="ProtNLM"/>
    </source>
</evidence>
<dbReference type="EMBL" id="CP045529">
    <property type="protein sequence ID" value="QFU97270.1"/>
    <property type="molecule type" value="Genomic_DNA"/>
</dbReference>
<dbReference type="Proteomes" id="UP000326702">
    <property type="component" value="Chromosome"/>
</dbReference>
<protein>
    <recommendedName>
        <fullName evidence="3">Essential protein Yae1 N-terminal domain-containing protein</fullName>
    </recommendedName>
</protein>
<accession>A0A5P9Q831</accession>
<organism evidence="1 2">
    <name type="scientific">Luteimicrobium xylanilyticum</name>
    <dbReference type="NCBI Taxonomy" id="1133546"/>
    <lineage>
        <taxon>Bacteria</taxon>
        <taxon>Bacillati</taxon>
        <taxon>Actinomycetota</taxon>
        <taxon>Actinomycetes</taxon>
        <taxon>Micrococcales</taxon>
        <taxon>Luteimicrobium</taxon>
    </lineage>
</organism>
<dbReference type="KEGG" id="lxl:KDY119_00764"/>
<dbReference type="AlphaFoldDB" id="A0A5P9Q831"/>
<evidence type="ECO:0000313" key="2">
    <source>
        <dbReference type="Proteomes" id="UP000326702"/>
    </source>
</evidence>
<reference evidence="1 2" key="1">
    <citation type="submission" date="2019-10" db="EMBL/GenBank/DDBJ databases">
        <title>Genome sequence of Luteimicrobium xylanilyticum HY-24.</title>
        <authorList>
            <person name="Kim D.Y."/>
            <person name="Park H.-Y."/>
        </authorList>
    </citation>
    <scope>NUCLEOTIDE SEQUENCE [LARGE SCALE GENOMIC DNA]</scope>
    <source>
        <strain evidence="1 2">HY-24</strain>
    </source>
</reference>